<dbReference type="InterPro" id="IPR002110">
    <property type="entry name" value="Ankyrin_rpt"/>
</dbReference>
<evidence type="ECO:0000256" key="2">
    <source>
        <dbReference type="ARBA" id="ARBA00023043"/>
    </source>
</evidence>
<dbReference type="Proteomes" id="UP000838763">
    <property type="component" value="Unassembled WGS sequence"/>
</dbReference>
<dbReference type="PROSITE" id="PS50297">
    <property type="entry name" value="ANK_REP_REGION"/>
    <property type="match status" value="4"/>
</dbReference>
<accession>A0A9P1GWQ7</accession>
<dbReference type="EMBL" id="CALLCH030000003">
    <property type="protein sequence ID" value="CAI4212120.1"/>
    <property type="molecule type" value="Genomic_DNA"/>
</dbReference>
<feature type="repeat" description="ANK" evidence="3">
    <location>
        <begin position="281"/>
        <end position="314"/>
    </location>
</feature>
<proteinExistence type="predicted"/>
<dbReference type="InterPro" id="IPR036770">
    <property type="entry name" value="Ankyrin_rpt-contain_sf"/>
</dbReference>
<dbReference type="PROSITE" id="PS50088">
    <property type="entry name" value="ANK_REPEAT"/>
    <property type="match status" value="4"/>
</dbReference>
<gene>
    <name evidence="4" type="ORF">PPNO1_LOCUS1888</name>
</gene>
<dbReference type="SUPFAM" id="SSF48403">
    <property type="entry name" value="Ankyrin repeat"/>
    <property type="match status" value="1"/>
</dbReference>
<dbReference type="Pfam" id="PF12796">
    <property type="entry name" value="Ank_2"/>
    <property type="match status" value="3"/>
</dbReference>
<keyword evidence="2 3" id="KW-0040">ANK repeat</keyword>
<dbReference type="AlphaFoldDB" id="A0A9P1GWQ7"/>
<keyword evidence="5" id="KW-1185">Reference proteome</keyword>
<dbReference type="Gene3D" id="1.25.40.20">
    <property type="entry name" value="Ankyrin repeat-containing domain"/>
    <property type="match status" value="3"/>
</dbReference>
<reference evidence="4" key="1">
    <citation type="submission" date="2022-11" db="EMBL/GenBank/DDBJ databases">
        <authorList>
            <person name="Scott C."/>
            <person name="Bruce N."/>
        </authorList>
    </citation>
    <scope>NUCLEOTIDE SEQUENCE</scope>
</reference>
<name>A0A9P1GWQ7_9PEZI</name>
<evidence type="ECO:0000313" key="4">
    <source>
        <dbReference type="EMBL" id="CAI4212120.1"/>
    </source>
</evidence>
<feature type="repeat" description="ANK" evidence="3">
    <location>
        <begin position="315"/>
        <end position="348"/>
    </location>
</feature>
<feature type="repeat" description="ANK" evidence="3">
    <location>
        <begin position="519"/>
        <end position="552"/>
    </location>
</feature>
<evidence type="ECO:0000256" key="1">
    <source>
        <dbReference type="ARBA" id="ARBA00022737"/>
    </source>
</evidence>
<organism evidence="4 5">
    <name type="scientific">Parascedosporium putredinis</name>
    <dbReference type="NCBI Taxonomy" id="1442378"/>
    <lineage>
        <taxon>Eukaryota</taxon>
        <taxon>Fungi</taxon>
        <taxon>Dikarya</taxon>
        <taxon>Ascomycota</taxon>
        <taxon>Pezizomycotina</taxon>
        <taxon>Sordariomycetes</taxon>
        <taxon>Hypocreomycetidae</taxon>
        <taxon>Microascales</taxon>
        <taxon>Microascaceae</taxon>
        <taxon>Parascedosporium</taxon>
    </lineage>
</organism>
<sequence>MWAHLVLKLVDGLDRQNLTLKAIEQAVDRTPWELDELYNSLITGMDGDSIMLIRWVCFAIEPLSIMEMQWALLVGADPDHQSMKAYRDDILDIGPMKARVTHLSRGLVEVTSNSHQVVQFVHQSVKDYFMNKGLLNLDENLSSISETTAMTHHQLSKICIRYLRMDEIGDFCEDGDPYNVTKDYPFLRYATTSWVQHRVQCEIHGTMRYPLLPLLGWPPETFMALWLSVPQRFSIHPIEYIPKNTTLAHIISRYGLVEALWDILQENMEAVVDTINSKDDNGQTTLSLAARYGHEAIVKLLVAIPGVNINSKDDNGRTPLSYAAMNGYEPVAKLLVAIPGVDVNSKDDNGRTPLSYAAMNGYESVAKLLVTIPRVNVNSKDNSGRTPFSYAAMNGYESVAKLLVTIPRVNVNSKDNSGRTPLSWAAIFGHKSMAKLLVAMPRVDVDSKDNDGRTPFSYAAMNGYESVAKLLVTIPRVNVNSKDNSGRTPLSWAAIFGHKSMAKLLVATPRVDVDSKDNEGWTPLSYAAMRGHESVAKILVATPGVDIDLKDKYGRTPLSWAVATRHKSMMQLLGYPSS</sequence>
<evidence type="ECO:0000313" key="5">
    <source>
        <dbReference type="Proteomes" id="UP000838763"/>
    </source>
</evidence>
<evidence type="ECO:0008006" key="6">
    <source>
        <dbReference type="Google" id="ProtNLM"/>
    </source>
</evidence>
<dbReference type="OrthoDB" id="7464126at2759"/>
<dbReference type="SMART" id="SM00248">
    <property type="entry name" value="ANK"/>
    <property type="match status" value="8"/>
</dbReference>
<dbReference type="InterPro" id="IPR051637">
    <property type="entry name" value="Ank_repeat_dom-contain_49"/>
</dbReference>
<evidence type="ECO:0000256" key="3">
    <source>
        <dbReference type="PROSITE-ProRule" id="PRU00023"/>
    </source>
</evidence>
<protein>
    <recommendedName>
        <fullName evidence="6">Ankyrin repeat protein</fullName>
    </recommendedName>
</protein>
<feature type="repeat" description="ANK" evidence="3">
    <location>
        <begin position="349"/>
        <end position="370"/>
    </location>
</feature>
<dbReference type="PANTHER" id="PTHR24180">
    <property type="entry name" value="CYCLIN-DEPENDENT KINASE INHIBITOR 2C-RELATED"/>
    <property type="match status" value="1"/>
</dbReference>
<comment type="caution">
    <text evidence="4">The sequence shown here is derived from an EMBL/GenBank/DDBJ whole genome shotgun (WGS) entry which is preliminary data.</text>
</comment>
<dbReference type="PANTHER" id="PTHR24180:SF45">
    <property type="entry name" value="POLY [ADP-RIBOSE] POLYMERASE TANKYRASE"/>
    <property type="match status" value="1"/>
</dbReference>
<keyword evidence="1" id="KW-0677">Repeat</keyword>
<dbReference type="Pfam" id="PF00023">
    <property type="entry name" value="Ank"/>
    <property type="match status" value="1"/>
</dbReference>